<feature type="transmembrane region" description="Helical" evidence="1">
    <location>
        <begin position="20"/>
        <end position="39"/>
    </location>
</feature>
<keyword evidence="1" id="KW-0812">Transmembrane</keyword>
<name>A0A4Y9L005_9BRAD</name>
<organism evidence="2 3">
    <name type="scientific">Bradyrhizobium niftali</name>
    <dbReference type="NCBI Taxonomy" id="2560055"/>
    <lineage>
        <taxon>Bacteria</taxon>
        <taxon>Pseudomonadati</taxon>
        <taxon>Pseudomonadota</taxon>
        <taxon>Alphaproteobacteria</taxon>
        <taxon>Hyphomicrobiales</taxon>
        <taxon>Nitrobacteraceae</taxon>
        <taxon>Bradyrhizobium</taxon>
    </lineage>
</organism>
<comment type="caution">
    <text evidence="2">The sequence shown here is derived from an EMBL/GenBank/DDBJ whole genome shotgun (WGS) entry which is preliminary data.</text>
</comment>
<dbReference type="AlphaFoldDB" id="A0A4Y9L005"/>
<evidence type="ECO:0000313" key="2">
    <source>
        <dbReference type="EMBL" id="TFV36938.1"/>
    </source>
</evidence>
<evidence type="ECO:0000313" key="3">
    <source>
        <dbReference type="Proteomes" id="UP000297966"/>
    </source>
</evidence>
<keyword evidence="1" id="KW-1133">Transmembrane helix</keyword>
<proteinExistence type="predicted"/>
<dbReference type="EMBL" id="SPQT01000057">
    <property type="protein sequence ID" value="TFV36938.1"/>
    <property type="molecule type" value="Genomic_DNA"/>
</dbReference>
<dbReference type="RefSeq" id="WP_135179472.1">
    <property type="nucleotide sequence ID" value="NZ_SPQT01000057.1"/>
</dbReference>
<reference evidence="2 3" key="1">
    <citation type="submission" date="2019-03" db="EMBL/GenBank/DDBJ databases">
        <title>Bradyrhizobium diversity isolated from nodules of Chamaecrista fasciculata.</title>
        <authorList>
            <person name="Klepa M.S."/>
            <person name="Urquiaga M.O."/>
            <person name="Hungria M."/>
            <person name="Delamuta J.R."/>
        </authorList>
    </citation>
    <scope>NUCLEOTIDE SEQUENCE [LARGE SCALE GENOMIC DNA]</scope>
    <source>
        <strain evidence="2 3">CNPSo 3448</strain>
    </source>
</reference>
<sequence>MSSLWDSFILQGNGQQRIAIATAAFAIGLFCWFGGNYVVAEERLHKNAEIVVDLLKEGPATYDDILKKDLGFAATDQAISYLAENGRIIPKTEDNVVLHGKEQSDQLFGGERTYHSED</sequence>
<accession>A0A4Y9L005</accession>
<gene>
    <name evidence="2" type="ORF">E4K65_44460</name>
</gene>
<dbReference type="Proteomes" id="UP000297966">
    <property type="component" value="Unassembled WGS sequence"/>
</dbReference>
<protein>
    <submittedName>
        <fullName evidence="2">Uncharacterized protein</fullName>
    </submittedName>
</protein>
<keyword evidence="3" id="KW-1185">Reference proteome</keyword>
<evidence type="ECO:0000256" key="1">
    <source>
        <dbReference type="SAM" id="Phobius"/>
    </source>
</evidence>
<keyword evidence="1" id="KW-0472">Membrane</keyword>